<evidence type="ECO:0000313" key="1">
    <source>
        <dbReference type="EMBL" id="KAH0779204.1"/>
    </source>
</evidence>
<gene>
    <name evidence="1" type="ORF">KY290_005631</name>
</gene>
<sequence>MDKSMIGDLDSLPEADKLRMAAMIEQLQVRDRWFIQHVVSWDNTIMTCTSYAVVEGRKE</sequence>
<name>A0ABQ7WGK3_SOLTU</name>
<organism evidence="1 2">
    <name type="scientific">Solanum tuberosum</name>
    <name type="common">Potato</name>
    <dbReference type="NCBI Taxonomy" id="4113"/>
    <lineage>
        <taxon>Eukaryota</taxon>
        <taxon>Viridiplantae</taxon>
        <taxon>Streptophyta</taxon>
        <taxon>Embryophyta</taxon>
        <taxon>Tracheophyta</taxon>
        <taxon>Spermatophyta</taxon>
        <taxon>Magnoliopsida</taxon>
        <taxon>eudicotyledons</taxon>
        <taxon>Gunneridae</taxon>
        <taxon>Pentapetalae</taxon>
        <taxon>asterids</taxon>
        <taxon>lamiids</taxon>
        <taxon>Solanales</taxon>
        <taxon>Solanaceae</taxon>
        <taxon>Solanoideae</taxon>
        <taxon>Solaneae</taxon>
        <taxon>Solanum</taxon>
    </lineage>
</organism>
<comment type="caution">
    <text evidence="1">The sequence shown here is derived from an EMBL/GenBank/DDBJ whole genome shotgun (WGS) entry which is preliminary data.</text>
</comment>
<reference evidence="1 2" key="1">
    <citation type="journal article" date="2021" name="bioRxiv">
        <title>Chromosome-scale and haplotype-resolved genome assembly of a tetraploid potato cultivar.</title>
        <authorList>
            <person name="Sun H."/>
            <person name="Jiao W.-B."/>
            <person name="Krause K."/>
            <person name="Campoy J.A."/>
            <person name="Goel M."/>
            <person name="Folz-Donahue K."/>
            <person name="Kukat C."/>
            <person name="Huettel B."/>
            <person name="Schneeberger K."/>
        </authorList>
    </citation>
    <scope>NUCLEOTIDE SEQUENCE [LARGE SCALE GENOMIC DNA]</scope>
    <source>
        <strain evidence="1">SolTubOtavaFocal</strain>
        <tissue evidence="1">Leaves</tissue>
    </source>
</reference>
<keyword evidence="2" id="KW-1185">Reference proteome</keyword>
<dbReference type="Proteomes" id="UP000826656">
    <property type="component" value="Unassembled WGS sequence"/>
</dbReference>
<accession>A0ABQ7WGK3</accession>
<dbReference type="EMBL" id="JAIVGD010000002">
    <property type="protein sequence ID" value="KAH0779204.1"/>
    <property type="molecule type" value="Genomic_DNA"/>
</dbReference>
<protein>
    <submittedName>
        <fullName evidence="1">Uncharacterized protein</fullName>
    </submittedName>
</protein>
<proteinExistence type="predicted"/>
<evidence type="ECO:0000313" key="2">
    <source>
        <dbReference type="Proteomes" id="UP000826656"/>
    </source>
</evidence>